<protein>
    <submittedName>
        <fullName evidence="1">Uncharacterized protein</fullName>
    </submittedName>
</protein>
<dbReference type="EMBL" id="CM047908">
    <property type="protein sequence ID" value="KAJ0081522.1"/>
    <property type="molecule type" value="Genomic_DNA"/>
</dbReference>
<gene>
    <name evidence="1" type="ORF">Patl1_11802</name>
</gene>
<sequence>MAFLEDRRSIRE</sequence>
<accession>A0ACC1A3X9</accession>
<evidence type="ECO:0000313" key="2">
    <source>
        <dbReference type="Proteomes" id="UP001164250"/>
    </source>
</evidence>
<dbReference type="Proteomes" id="UP001164250">
    <property type="component" value="Chromosome 12"/>
</dbReference>
<proteinExistence type="predicted"/>
<name>A0ACC1A3X9_9ROSI</name>
<evidence type="ECO:0000313" key="1">
    <source>
        <dbReference type="EMBL" id="KAJ0081522.1"/>
    </source>
</evidence>
<reference evidence="2" key="1">
    <citation type="journal article" date="2023" name="G3 (Bethesda)">
        <title>Genome assembly and association tests identify interacting loci associated with vigor, precocity, and sex in interspecific pistachio rootstocks.</title>
        <authorList>
            <person name="Palmer W."/>
            <person name="Jacygrad E."/>
            <person name="Sagayaradj S."/>
            <person name="Cavanaugh K."/>
            <person name="Han R."/>
            <person name="Bertier L."/>
            <person name="Beede B."/>
            <person name="Kafkas S."/>
            <person name="Golino D."/>
            <person name="Preece J."/>
            <person name="Michelmore R."/>
        </authorList>
    </citation>
    <scope>NUCLEOTIDE SEQUENCE [LARGE SCALE GENOMIC DNA]</scope>
</reference>
<comment type="caution">
    <text evidence="1">The sequence shown here is derived from an EMBL/GenBank/DDBJ whole genome shotgun (WGS) entry which is preliminary data.</text>
</comment>
<organism evidence="1 2">
    <name type="scientific">Pistacia atlantica</name>
    <dbReference type="NCBI Taxonomy" id="434234"/>
    <lineage>
        <taxon>Eukaryota</taxon>
        <taxon>Viridiplantae</taxon>
        <taxon>Streptophyta</taxon>
        <taxon>Embryophyta</taxon>
        <taxon>Tracheophyta</taxon>
        <taxon>Spermatophyta</taxon>
        <taxon>Magnoliopsida</taxon>
        <taxon>eudicotyledons</taxon>
        <taxon>Gunneridae</taxon>
        <taxon>Pentapetalae</taxon>
        <taxon>rosids</taxon>
        <taxon>malvids</taxon>
        <taxon>Sapindales</taxon>
        <taxon>Anacardiaceae</taxon>
        <taxon>Pistacia</taxon>
    </lineage>
</organism>
<keyword evidence="2" id="KW-1185">Reference proteome</keyword>